<comment type="caution">
    <text evidence="4">The sequence shown here is derived from an EMBL/GenBank/DDBJ whole genome shotgun (WGS) entry which is preliminary data.</text>
</comment>
<evidence type="ECO:0000256" key="2">
    <source>
        <dbReference type="SAM" id="SignalP"/>
    </source>
</evidence>
<feature type="signal peptide" evidence="2">
    <location>
        <begin position="1"/>
        <end position="19"/>
    </location>
</feature>
<evidence type="ECO:0000259" key="3">
    <source>
        <dbReference type="SMART" id="SM00062"/>
    </source>
</evidence>
<proteinExistence type="predicted"/>
<feature type="domain" description="Solute-binding protein family 3/N-terminal" evidence="3">
    <location>
        <begin position="32"/>
        <end position="255"/>
    </location>
</feature>
<dbReference type="Gene3D" id="3.40.190.10">
    <property type="entry name" value="Periplasmic binding protein-like II"/>
    <property type="match status" value="2"/>
</dbReference>
<dbReference type="AlphaFoldDB" id="A0A8J6M575"/>
<dbReference type="Proteomes" id="UP000602260">
    <property type="component" value="Unassembled WGS sequence"/>
</dbReference>
<protein>
    <submittedName>
        <fullName evidence="4">Amino acid ABC transporter substrate-binding protein</fullName>
    </submittedName>
</protein>
<dbReference type="Pfam" id="PF00497">
    <property type="entry name" value="SBP_bac_3"/>
    <property type="match status" value="1"/>
</dbReference>
<evidence type="ECO:0000313" key="5">
    <source>
        <dbReference type="Proteomes" id="UP000602260"/>
    </source>
</evidence>
<gene>
    <name evidence="4" type="ORF">H8S55_11505</name>
</gene>
<dbReference type="RefSeq" id="WP_186879075.1">
    <property type="nucleotide sequence ID" value="NZ_JACOPN010000008.1"/>
</dbReference>
<organism evidence="4 5">
    <name type="scientific">Flintibacter faecis</name>
    <dbReference type="NCBI Taxonomy" id="2763047"/>
    <lineage>
        <taxon>Bacteria</taxon>
        <taxon>Bacillati</taxon>
        <taxon>Bacillota</taxon>
        <taxon>Clostridia</taxon>
        <taxon>Eubacteriales</taxon>
        <taxon>Flintibacter</taxon>
    </lineage>
</organism>
<evidence type="ECO:0000256" key="1">
    <source>
        <dbReference type="ARBA" id="ARBA00022729"/>
    </source>
</evidence>
<sequence>MKRRVILVLACLIAVGALCGCGARQPDTSLPKLLIGSDTYPPYVYMDDNGDITGLDVELAREAFRRMGYEAEFTSIDWERKKALVDAGEIDCIWGCFSMNGREEDYRWAGPYMVSRQVVAVNRHSDIQAIEDLAGRSIAVQATTKPEELFLTRPTDDIPEVKAVFSLEDRSVQYAALESGYVDAIAAHEEAITQYMEDYGADFRFLAPPLLTAGIGVAFSNNDTRGLAGELTKTLAEMRQDGTMLAIVSKYIEHPESYLEVETLGR</sequence>
<feature type="chain" id="PRO_5039290601" evidence="2">
    <location>
        <begin position="20"/>
        <end position="266"/>
    </location>
</feature>
<accession>A0A8J6M575</accession>
<dbReference type="EMBL" id="JACOPN010000008">
    <property type="protein sequence ID" value="MBC5717932.1"/>
    <property type="molecule type" value="Genomic_DNA"/>
</dbReference>
<dbReference type="PANTHER" id="PTHR35936">
    <property type="entry name" value="MEMBRANE-BOUND LYTIC MUREIN TRANSGLYCOSYLASE F"/>
    <property type="match status" value="1"/>
</dbReference>
<evidence type="ECO:0000313" key="4">
    <source>
        <dbReference type="EMBL" id="MBC5717932.1"/>
    </source>
</evidence>
<keyword evidence="5" id="KW-1185">Reference proteome</keyword>
<dbReference type="SMART" id="SM00062">
    <property type="entry name" value="PBPb"/>
    <property type="match status" value="1"/>
</dbReference>
<dbReference type="SUPFAM" id="SSF53850">
    <property type="entry name" value="Periplasmic binding protein-like II"/>
    <property type="match status" value="1"/>
</dbReference>
<name>A0A8J6M575_9FIRM</name>
<dbReference type="InterPro" id="IPR001638">
    <property type="entry name" value="Solute-binding_3/MltF_N"/>
</dbReference>
<dbReference type="PROSITE" id="PS51257">
    <property type="entry name" value="PROKAR_LIPOPROTEIN"/>
    <property type="match status" value="1"/>
</dbReference>
<reference evidence="4" key="1">
    <citation type="submission" date="2020-08" db="EMBL/GenBank/DDBJ databases">
        <title>Genome public.</title>
        <authorList>
            <person name="Liu C."/>
            <person name="Sun Q."/>
        </authorList>
    </citation>
    <scope>NUCLEOTIDE SEQUENCE</scope>
    <source>
        <strain evidence="4">BX5</strain>
    </source>
</reference>
<keyword evidence="1 2" id="KW-0732">Signal</keyword>